<dbReference type="AlphaFoldDB" id="A0A7M4FP85"/>
<reference evidence="1" key="2">
    <citation type="submission" date="2025-09" db="UniProtKB">
        <authorList>
            <consortium name="Ensembl"/>
        </authorList>
    </citation>
    <scope>IDENTIFICATION</scope>
</reference>
<organism evidence="1 2">
    <name type="scientific">Crocodylus porosus</name>
    <name type="common">Saltwater crocodile</name>
    <name type="synonym">Estuarine crocodile</name>
    <dbReference type="NCBI Taxonomy" id="8502"/>
    <lineage>
        <taxon>Eukaryota</taxon>
        <taxon>Metazoa</taxon>
        <taxon>Chordata</taxon>
        <taxon>Craniata</taxon>
        <taxon>Vertebrata</taxon>
        <taxon>Euteleostomi</taxon>
        <taxon>Archelosauria</taxon>
        <taxon>Archosauria</taxon>
        <taxon>Crocodylia</taxon>
        <taxon>Longirostres</taxon>
        <taxon>Crocodylidae</taxon>
        <taxon>Crocodylus</taxon>
    </lineage>
</organism>
<protein>
    <submittedName>
        <fullName evidence="1">Uncharacterized protein</fullName>
    </submittedName>
</protein>
<dbReference type="SUPFAM" id="SSF54236">
    <property type="entry name" value="Ubiquitin-like"/>
    <property type="match status" value="1"/>
</dbReference>
<dbReference type="InterPro" id="IPR029071">
    <property type="entry name" value="Ubiquitin-like_domsf"/>
</dbReference>
<evidence type="ECO:0000313" key="1">
    <source>
        <dbReference type="Ensembl" id="ENSCPRP00005000411.1"/>
    </source>
</evidence>
<proteinExistence type="predicted"/>
<sequence>KQQQESFKLRRSASVQGRCRSVLILTTHPTKILVVKQLQKEKHLPTSDQSESLVSLFIVTLDLPGAEQLRLPSLTTAVGEVDCDNRGEDSFLYLTYASQVMFGG</sequence>
<dbReference type="Proteomes" id="UP000594220">
    <property type="component" value="Unplaced"/>
</dbReference>
<name>A0A7M4FP85_CROPO</name>
<dbReference type="Ensembl" id="ENSCPRT00005000499.1">
    <property type="protein sequence ID" value="ENSCPRP00005000411.1"/>
    <property type="gene ID" value="ENSCPRG00005000343.1"/>
</dbReference>
<evidence type="ECO:0000313" key="2">
    <source>
        <dbReference type="Proteomes" id="UP000594220"/>
    </source>
</evidence>
<reference evidence="1" key="1">
    <citation type="submission" date="2025-08" db="UniProtKB">
        <authorList>
            <consortium name="Ensembl"/>
        </authorList>
    </citation>
    <scope>IDENTIFICATION</scope>
</reference>
<accession>A0A7M4FP85</accession>
<keyword evidence="2" id="KW-1185">Reference proteome</keyword>